<feature type="compositionally biased region" description="Polar residues" evidence="1">
    <location>
        <begin position="42"/>
        <end position="52"/>
    </location>
</feature>
<evidence type="ECO:0000313" key="3">
    <source>
        <dbReference type="Proteomes" id="UP001221142"/>
    </source>
</evidence>
<feature type="compositionally biased region" description="Polar residues" evidence="1">
    <location>
        <begin position="163"/>
        <end position="185"/>
    </location>
</feature>
<protein>
    <submittedName>
        <fullName evidence="2">Uncharacterized protein</fullName>
    </submittedName>
</protein>
<evidence type="ECO:0000313" key="2">
    <source>
        <dbReference type="EMBL" id="KAJ7647680.1"/>
    </source>
</evidence>
<evidence type="ECO:0000256" key="1">
    <source>
        <dbReference type="SAM" id="MobiDB-lite"/>
    </source>
</evidence>
<dbReference type="AlphaFoldDB" id="A0AAD7CG00"/>
<feature type="region of interest" description="Disordered" evidence="1">
    <location>
        <begin position="118"/>
        <end position="298"/>
    </location>
</feature>
<dbReference type="EMBL" id="JARKIF010000002">
    <property type="protein sequence ID" value="KAJ7647680.1"/>
    <property type="molecule type" value="Genomic_DNA"/>
</dbReference>
<keyword evidence="3" id="KW-1185">Reference proteome</keyword>
<proteinExistence type="predicted"/>
<feature type="compositionally biased region" description="Low complexity" evidence="1">
    <location>
        <begin position="276"/>
        <end position="286"/>
    </location>
</feature>
<name>A0AAD7CG00_9AGAR</name>
<gene>
    <name evidence="2" type="ORF">FB45DRAFT_206160</name>
</gene>
<accession>A0AAD7CG00</accession>
<organism evidence="2 3">
    <name type="scientific">Roridomyces roridus</name>
    <dbReference type="NCBI Taxonomy" id="1738132"/>
    <lineage>
        <taxon>Eukaryota</taxon>
        <taxon>Fungi</taxon>
        <taxon>Dikarya</taxon>
        <taxon>Basidiomycota</taxon>
        <taxon>Agaricomycotina</taxon>
        <taxon>Agaricomycetes</taxon>
        <taxon>Agaricomycetidae</taxon>
        <taxon>Agaricales</taxon>
        <taxon>Marasmiineae</taxon>
        <taxon>Mycenaceae</taxon>
        <taxon>Roridomyces</taxon>
    </lineage>
</organism>
<dbReference type="Proteomes" id="UP001221142">
    <property type="component" value="Unassembled WGS sequence"/>
</dbReference>
<feature type="compositionally biased region" description="Polar residues" evidence="1">
    <location>
        <begin position="287"/>
        <end position="298"/>
    </location>
</feature>
<sequence>MSDQPQPTGGGLFNNCNNMVVNGGNFRNVNGNLNEHHYHSYPTPNDWHNQDNFGHRPRYNDQTYGYRNPQDGPGRSYSHPAAFPSQEHPYSSHDPGRQATVPALLDSRPREEFTSAHFPNHYHHDQYPANAYRPPPPMHSARSAPVSTGAPWTPGAPGPIPRANSQSYDPTHRSGSPDSISSTDTPHPDFLPQVHSPPRPMNSGGNGQPPHSRAHPRPAHSRPPPSHGQPPRRSQTSFPPNRRPSHQQSERRNSSDDQLDGGSGSESEMPPPSSSRPPRSYSQQSPQNNGASFSQWRR</sequence>
<comment type="caution">
    <text evidence="2">The sequence shown here is derived from an EMBL/GenBank/DDBJ whole genome shotgun (WGS) entry which is preliminary data.</text>
</comment>
<feature type="region of interest" description="Disordered" evidence="1">
    <location>
        <begin position="41"/>
        <end position="100"/>
    </location>
</feature>
<reference evidence="2" key="1">
    <citation type="submission" date="2023-03" db="EMBL/GenBank/DDBJ databases">
        <title>Massive genome expansion in bonnet fungi (Mycena s.s.) driven by repeated elements and novel gene families across ecological guilds.</title>
        <authorList>
            <consortium name="Lawrence Berkeley National Laboratory"/>
            <person name="Harder C.B."/>
            <person name="Miyauchi S."/>
            <person name="Viragh M."/>
            <person name="Kuo A."/>
            <person name="Thoen E."/>
            <person name="Andreopoulos B."/>
            <person name="Lu D."/>
            <person name="Skrede I."/>
            <person name="Drula E."/>
            <person name="Henrissat B."/>
            <person name="Morin E."/>
            <person name="Kohler A."/>
            <person name="Barry K."/>
            <person name="LaButti K."/>
            <person name="Morin E."/>
            <person name="Salamov A."/>
            <person name="Lipzen A."/>
            <person name="Mereny Z."/>
            <person name="Hegedus B."/>
            <person name="Baldrian P."/>
            <person name="Stursova M."/>
            <person name="Weitz H."/>
            <person name="Taylor A."/>
            <person name="Grigoriev I.V."/>
            <person name="Nagy L.G."/>
            <person name="Martin F."/>
            <person name="Kauserud H."/>
        </authorList>
    </citation>
    <scope>NUCLEOTIDE SEQUENCE</scope>
    <source>
        <strain evidence="2">9284</strain>
    </source>
</reference>